<organism evidence="1 2">
    <name type="scientific">Methylocella silvestris (strain DSM 15510 / CIP 108128 / LMG 27833 / NCIMB 13906 / BL2)</name>
    <dbReference type="NCBI Taxonomy" id="395965"/>
    <lineage>
        <taxon>Bacteria</taxon>
        <taxon>Pseudomonadati</taxon>
        <taxon>Pseudomonadota</taxon>
        <taxon>Alphaproteobacteria</taxon>
        <taxon>Hyphomicrobiales</taxon>
        <taxon>Beijerinckiaceae</taxon>
        <taxon>Methylocella</taxon>
    </lineage>
</organism>
<dbReference type="RefSeq" id="WP_012590321.1">
    <property type="nucleotide sequence ID" value="NC_011666.1"/>
</dbReference>
<keyword evidence="2" id="KW-1185">Reference proteome</keyword>
<dbReference type="InterPro" id="IPR012334">
    <property type="entry name" value="Pectin_lyas_fold"/>
</dbReference>
<dbReference type="EMBL" id="CP001280">
    <property type="protein sequence ID" value="ACK50251.1"/>
    <property type="molecule type" value="Genomic_DNA"/>
</dbReference>
<dbReference type="PANTHER" id="PTHR36453">
    <property type="entry name" value="SECRETED PROTEIN-RELATED"/>
    <property type="match status" value="1"/>
</dbReference>
<dbReference type="OrthoDB" id="7292168at2"/>
<reference evidence="1 2" key="1">
    <citation type="journal article" date="2010" name="J. Bacteriol.">
        <title>Complete genome sequence of the aerobic facultative methanotroph Methylocella silvestris BL2.</title>
        <authorList>
            <person name="Chen Y."/>
            <person name="Crombie A."/>
            <person name="Rahman M.T."/>
            <person name="Dedysh S.N."/>
            <person name="Liesack W."/>
            <person name="Stott M.B."/>
            <person name="Alam M."/>
            <person name="Theisen A.R."/>
            <person name="Murrell J.C."/>
            <person name="Dunfield P.F."/>
        </authorList>
    </citation>
    <scope>NUCLEOTIDE SEQUENCE [LARGE SCALE GENOMIC DNA]</scope>
    <source>
        <strain evidence="2">DSM 15510 / CIP 108128 / LMG 27833 / NCIMB 13906 / BL2</strain>
    </source>
</reference>
<dbReference type="SUPFAM" id="SSF51126">
    <property type="entry name" value="Pectin lyase-like"/>
    <property type="match status" value="1"/>
</dbReference>
<protein>
    <recommendedName>
        <fullName evidence="3">Right handed beta helix domain-containing protein</fullName>
    </recommendedName>
</protein>
<accession>B8ER67</accession>
<dbReference type="STRING" id="395965.Msil_1282"/>
<evidence type="ECO:0000313" key="1">
    <source>
        <dbReference type="EMBL" id="ACK50251.1"/>
    </source>
</evidence>
<name>B8ER67_METSB</name>
<dbReference type="Proteomes" id="UP000002257">
    <property type="component" value="Chromosome"/>
</dbReference>
<dbReference type="KEGG" id="msl:Msil_1282"/>
<gene>
    <name evidence="1" type="ordered locus">Msil_1282</name>
</gene>
<dbReference type="InterPro" id="IPR011050">
    <property type="entry name" value="Pectin_lyase_fold/virulence"/>
</dbReference>
<evidence type="ECO:0000313" key="2">
    <source>
        <dbReference type="Proteomes" id="UP000002257"/>
    </source>
</evidence>
<dbReference type="AlphaFoldDB" id="B8ER67"/>
<dbReference type="PANTHER" id="PTHR36453:SF1">
    <property type="entry name" value="RIGHT HANDED BETA HELIX DOMAIN-CONTAINING PROTEIN"/>
    <property type="match status" value="1"/>
</dbReference>
<sequence>MKHITVLLLLMLAAGSYCFDLSLSAVLISRPGIASAPPVAAYFVGPGGSDGWPGTNAQPFATLGKAQTAMRSGAIKATYVKAGLISPGAPIVLTPADAGTLWRGDPANAAWNSAVIDGGGILEEIFSLQGSVVNVEFSHFKIQNVTYNGICGHAGAAFGPNTCTNSTVAGSLTGLYVHDMGCSNITVPSGARYADTGCVNLQGNVPSNTISNIVVTDSNGICIRASANGGTNDISNLIIRNSVFLRCMQQNSDGGAIYTQDYNFTSANIQITNNYIKDYGSVTGDNNRCFYGDAATSQVTFAGNICGTPGSFSVPASAAVILLCGQNNHITNNIFDLGPSGALITLQYGGCGAPALTSPMNGNTWSGNIIVGGFAGVQNINWAGYSGTASYVSGGAQSVYPTISSNTYWSYAGGTMNSVGRLVPNDTSPTTANPLCTTYEYRIGIGSPAYSHGYTDPPRGWGPAGYTIPTSGGAAPSCPLS</sequence>
<dbReference type="Gene3D" id="2.160.20.10">
    <property type="entry name" value="Single-stranded right-handed beta-helix, Pectin lyase-like"/>
    <property type="match status" value="1"/>
</dbReference>
<dbReference type="HOGENOM" id="CLU_567186_0_0_5"/>
<evidence type="ECO:0008006" key="3">
    <source>
        <dbReference type="Google" id="ProtNLM"/>
    </source>
</evidence>
<proteinExistence type="predicted"/>